<gene>
    <name evidence="2" type="ORF">FE246_05915</name>
</gene>
<dbReference type="InterPro" id="IPR043128">
    <property type="entry name" value="Rev_trsase/Diguanyl_cyclase"/>
</dbReference>
<dbReference type="SUPFAM" id="SSF55073">
    <property type="entry name" value="Nucleotide cyclase"/>
    <property type="match status" value="1"/>
</dbReference>
<dbReference type="InterPro" id="IPR000160">
    <property type="entry name" value="GGDEF_dom"/>
</dbReference>
<dbReference type="Gene3D" id="3.30.70.270">
    <property type="match status" value="1"/>
</dbReference>
<dbReference type="CDD" id="cd01949">
    <property type="entry name" value="GGDEF"/>
    <property type="match status" value="1"/>
</dbReference>
<accession>A0A5R9GYT5</accession>
<comment type="caution">
    <text evidence="2">The sequence shown here is derived from an EMBL/GenBank/DDBJ whole genome shotgun (WGS) entry which is preliminary data.</text>
</comment>
<dbReference type="SMART" id="SM00267">
    <property type="entry name" value="GGDEF"/>
    <property type="match status" value="1"/>
</dbReference>
<dbReference type="InterPro" id="IPR029787">
    <property type="entry name" value="Nucleotide_cyclase"/>
</dbReference>
<dbReference type="EMBL" id="VBUF01000003">
    <property type="protein sequence ID" value="TLS71959.1"/>
    <property type="molecule type" value="Genomic_DNA"/>
</dbReference>
<dbReference type="PANTHER" id="PTHR46663:SF2">
    <property type="entry name" value="GGDEF DOMAIN-CONTAINING PROTEIN"/>
    <property type="match status" value="1"/>
</dbReference>
<evidence type="ECO:0000313" key="2">
    <source>
        <dbReference type="EMBL" id="TLS71959.1"/>
    </source>
</evidence>
<dbReference type="Proteomes" id="UP000308001">
    <property type="component" value="Unassembled WGS sequence"/>
</dbReference>
<dbReference type="InterPro" id="IPR052163">
    <property type="entry name" value="DGC-Regulatory_Protein"/>
</dbReference>
<evidence type="ECO:0000259" key="1">
    <source>
        <dbReference type="PROSITE" id="PS50887"/>
    </source>
</evidence>
<dbReference type="Pfam" id="PF00990">
    <property type="entry name" value="GGDEF"/>
    <property type="match status" value="1"/>
</dbReference>
<dbReference type="PANTHER" id="PTHR46663">
    <property type="entry name" value="DIGUANYLATE CYCLASE DGCT-RELATED"/>
    <property type="match status" value="1"/>
</dbReference>
<sequence length="306" mass="34997">MGTAHMTNETIKSLLSLNYTILNSNNKNIFNSFFDFLKENFFIDAVKILVKNSGNSDIVFDNSDKNTQLFYTKKVRSNGEFEIIFGLIFKDQSKLQEVKSKYSLQIDLVLNNLSNILYIKYLEKELLNATIIDKLTGCYTRAYLNNIIKPIFSLATRENKKVAFLKIGIDHFKAVLDEFNYNIGDKVIKKLSLVIKNCIRESDFVIRMSNDAFLVILQNIKDEDNAILVANKIINKFKDEKVVVNETTGQVLMKTICAGIAYFPKDGKDINTIIKKADIAVREAKNNGRSRAFVFSEEETSKIELF</sequence>
<feature type="domain" description="GGDEF" evidence="1">
    <location>
        <begin position="160"/>
        <end position="297"/>
    </location>
</feature>
<name>A0A5R9GYT5_9BACT</name>
<evidence type="ECO:0000313" key="3">
    <source>
        <dbReference type="Proteomes" id="UP000308001"/>
    </source>
</evidence>
<dbReference type="PROSITE" id="PS50887">
    <property type="entry name" value="GGDEF"/>
    <property type="match status" value="1"/>
</dbReference>
<organism evidence="2 3">
    <name type="scientific">Aliarcobacter thereius</name>
    <dbReference type="NCBI Taxonomy" id="544718"/>
    <lineage>
        <taxon>Bacteria</taxon>
        <taxon>Pseudomonadati</taxon>
        <taxon>Campylobacterota</taxon>
        <taxon>Epsilonproteobacteria</taxon>
        <taxon>Campylobacterales</taxon>
        <taxon>Arcobacteraceae</taxon>
        <taxon>Aliarcobacter</taxon>
    </lineage>
</organism>
<proteinExistence type="predicted"/>
<protein>
    <submittedName>
        <fullName evidence="2">GGDEF domain-containing protein</fullName>
    </submittedName>
</protein>
<reference evidence="2 3" key="1">
    <citation type="submission" date="2019-05" db="EMBL/GenBank/DDBJ databases">
        <title>Arcobacter cibarius and Arcobacter thereius providing challenges in identification an antibiotic susceptibility and Quinolone resistance.</title>
        <authorList>
            <person name="Busch A."/>
            <person name="Hanel I."/>
            <person name="Hotzel H."/>
            <person name="Tomaso H."/>
        </authorList>
    </citation>
    <scope>NUCLEOTIDE SEQUENCE [LARGE SCALE GENOMIC DNA]</scope>
    <source>
        <strain evidence="2 3">17CS1191_2</strain>
    </source>
</reference>
<dbReference type="AlphaFoldDB" id="A0A5R9GYT5"/>
<dbReference type="NCBIfam" id="TIGR00254">
    <property type="entry name" value="GGDEF"/>
    <property type="match status" value="1"/>
</dbReference>